<keyword evidence="2" id="KW-1185">Reference proteome</keyword>
<dbReference type="KEGG" id="hazt:125177599"/>
<keyword evidence="1" id="KW-0732">Signal</keyword>
<accession>A0A979FF96</accession>
<protein>
    <submittedName>
        <fullName evidence="3">Uncharacterized protein LOC125177599</fullName>
    </submittedName>
</protein>
<organism evidence="2 3">
    <name type="scientific">Hyalella azteca</name>
    <name type="common">Amphipod</name>
    <dbReference type="NCBI Taxonomy" id="294128"/>
    <lineage>
        <taxon>Eukaryota</taxon>
        <taxon>Metazoa</taxon>
        <taxon>Ecdysozoa</taxon>
        <taxon>Arthropoda</taxon>
        <taxon>Crustacea</taxon>
        <taxon>Multicrustacea</taxon>
        <taxon>Malacostraca</taxon>
        <taxon>Eumalacostraca</taxon>
        <taxon>Peracarida</taxon>
        <taxon>Amphipoda</taxon>
        <taxon>Senticaudata</taxon>
        <taxon>Talitrida</taxon>
        <taxon>Talitroidea</taxon>
        <taxon>Hyalellidae</taxon>
        <taxon>Hyalella</taxon>
    </lineage>
</organism>
<dbReference type="AlphaFoldDB" id="A0A979FF96"/>
<evidence type="ECO:0000313" key="3">
    <source>
        <dbReference type="RefSeq" id="XP_047735573.1"/>
    </source>
</evidence>
<reference evidence="3" key="1">
    <citation type="submission" date="2025-08" db="UniProtKB">
        <authorList>
            <consortium name="RefSeq"/>
        </authorList>
    </citation>
    <scope>IDENTIFICATION</scope>
    <source>
        <tissue evidence="3">Whole organism</tissue>
    </source>
</reference>
<feature type="signal peptide" evidence="1">
    <location>
        <begin position="1"/>
        <end position="17"/>
    </location>
</feature>
<proteinExistence type="predicted"/>
<gene>
    <name evidence="3" type="primary">LOC125177599</name>
</gene>
<dbReference type="SUPFAM" id="SSF56436">
    <property type="entry name" value="C-type lectin-like"/>
    <property type="match status" value="1"/>
</dbReference>
<evidence type="ECO:0000256" key="1">
    <source>
        <dbReference type="SAM" id="SignalP"/>
    </source>
</evidence>
<dbReference type="Proteomes" id="UP000694843">
    <property type="component" value="Unplaced"/>
</dbReference>
<sequence>MVIVSTSFRLVTGLSSALSLLSFVSDGRVASVFKCGAACRADDRCGGFVWDVDAVAPCRFVVDPAVVGNVSTNVSAAYVMANNYAGNSAILEIATPFLNWEQATLKCKSLNMRLVTYPMTNRDRAILAIRKLELFYVDLKRQADGTYASSNKAMVLPSNYGFQWYPGNPDLGIE</sequence>
<evidence type="ECO:0000313" key="2">
    <source>
        <dbReference type="Proteomes" id="UP000694843"/>
    </source>
</evidence>
<feature type="non-terminal residue" evidence="3">
    <location>
        <position position="174"/>
    </location>
</feature>
<dbReference type="InterPro" id="IPR016187">
    <property type="entry name" value="CTDL_fold"/>
</dbReference>
<feature type="chain" id="PRO_5037953955" evidence="1">
    <location>
        <begin position="18"/>
        <end position="174"/>
    </location>
</feature>
<dbReference type="RefSeq" id="XP_047735573.1">
    <property type="nucleotide sequence ID" value="XM_047879617.1"/>
</dbReference>
<dbReference type="OrthoDB" id="6393835at2759"/>
<name>A0A979FF96_HYAAZ</name>
<dbReference type="GeneID" id="125177599"/>